<dbReference type="GeneTree" id="ENSGT00530000063460"/>
<dbReference type="GO" id="GO:0008289">
    <property type="term" value="F:lipid binding"/>
    <property type="evidence" value="ECO:0007669"/>
    <property type="project" value="InterPro"/>
</dbReference>
<protein>
    <recommendedName>
        <fullName evidence="3">Helically-extended SH3 domain-containing protein</fullName>
    </recommendedName>
</protein>
<dbReference type="FunFam" id="2.30.30.40:FF:000156">
    <property type="entry name" value="FYN-binding protein-like isoform X1"/>
    <property type="match status" value="1"/>
</dbReference>
<dbReference type="CDD" id="cd11867">
    <property type="entry name" value="hSH3_ADAP"/>
    <property type="match status" value="1"/>
</dbReference>
<dbReference type="AlphaFoldDB" id="A0A8D0GMU8"/>
<dbReference type="GO" id="GO:0072659">
    <property type="term" value="P:protein localization to plasma membrane"/>
    <property type="evidence" value="ECO:0007669"/>
    <property type="project" value="TreeGrafter"/>
</dbReference>
<dbReference type="InterPro" id="IPR035540">
    <property type="entry name" value="FYB_hSH3"/>
</dbReference>
<dbReference type="PANTHER" id="PTHR16830:SF13">
    <property type="entry name" value="FYN-BINDING PROTEIN 1"/>
    <property type="match status" value="1"/>
</dbReference>
<reference evidence="4" key="1">
    <citation type="submission" date="2025-08" db="UniProtKB">
        <authorList>
            <consortium name="Ensembl"/>
        </authorList>
    </citation>
    <scope>IDENTIFICATION</scope>
</reference>
<organism evidence="4 5">
    <name type="scientific">Sphenodon punctatus</name>
    <name type="common">Tuatara</name>
    <name type="synonym">Hatteria punctata</name>
    <dbReference type="NCBI Taxonomy" id="8508"/>
    <lineage>
        <taxon>Eukaryota</taxon>
        <taxon>Metazoa</taxon>
        <taxon>Chordata</taxon>
        <taxon>Craniata</taxon>
        <taxon>Vertebrata</taxon>
        <taxon>Euteleostomi</taxon>
        <taxon>Lepidosauria</taxon>
        <taxon>Sphenodontia</taxon>
        <taxon>Sphenodontidae</taxon>
        <taxon>Sphenodon</taxon>
    </lineage>
</organism>
<keyword evidence="5" id="KW-1185">Reference proteome</keyword>
<dbReference type="InterPro" id="IPR036028">
    <property type="entry name" value="SH3-like_dom_sf"/>
</dbReference>
<dbReference type="InterPro" id="IPR029294">
    <property type="entry name" value="hSH3"/>
</dbReference>
<name>A0A8D0GMU8_SPHPU</name>
<feature type="compositionally biased region" description="Basic and acidic residues" evidence="2">
    <location>
        <begin position="33"/>
        <end position="42"/>
    </location>
</feature>
<evidence type="ECO:0000256" key="1">
    <source>
        <dbReference type="ARBA" id="ARBA00022553"/>
    </source>
</evidence>
<evidence type="ECO:0000313" key="4">
    <source>
        <dbReference type="Ensembl" id="ENSSPUP00000009264.1"/>
    </source>
</evidence>
<feature type="compositionally biased region" description="Basic and acidic residues" evidence="2">
    <location>
        <begin position="1"/>
        <end position="17"/>
    </location>
</feature>
<evidence type="ECO:0000313" key="5">
    <source>
        <dbReference type="Proteomes" id="UP000694392"/>
    </source>
</evidence>
<sequence length="173" mass="19443">MIKGKDDKKKSVREKTTKINGAEDNGGFYMTSPEKKFGKDGGDDVYDDVDSSDFPPPPIEVTLGRGKPDEKDARKLKKMEKEENEFRKKFKFDGEINVIYTSTIIPTASTKKPGAKDLPVKPGEKVEIIQSTDDTKVLCRNEDGKYGYVLRSNLENDGEIYDDIADSCIYDNN</sequence>
<keyword evidence="1" id="KW-0597">Phosphoprotein</keyword>
<dbReference type="Ensembl" id="ENSSPUT00000009885.1">
    <property type="protein sequence ID" value="ENSSPUP00000009264.1"/>
    <property type="gene ID" value="ENSSPUG00000007202.1"/>
</dbReference>
<dbReference type="Proteomes" id="UP000694392">
    <property type="component" value="Unplaced"/>
</dbReference>
<dbReference type="PANTHER" id="PTHR16830">
    <property type="entry name" value="SH2 CONTAINING ADAPTOR PRAM-1 RELATED"/>
    <property type="match status" value="1"/>
</dbReference>
<accession>A0A8D0GMU8</accession>
<reference evidence="4" key="2">
    <citation type="submission" date="2025-09" db="UniProtKB">
        <authorList>
            <consortium name="Ensembl"/>
        </authorList>
    </citation>
    <scope>IDENTIFICATION</scope>
</reference>
<dbReference type="GO" id="GO:0005886">
    <property type="term" value="C:plasma membrane"/>
    <property type="evidence" value="ECO:0007669"/>
    <property type="project" value="InterPro"/>
</dbReference>
<dbReference type="SUPFAM" id="SSF50044">
    <property type="entry name" value="SH3-domain"/>
    <property type="match status" value="1"/>
</dbReference>
<dbReference type="Gene3D" id="2.30.30.40">
    <property type="entry name" value="SH3 Domains"/>
    <property type="match status" value="1"/>
</dbReference>
<dbReference type="GO" id="GO:0050852">
    <property type="term" value="P:T cell receptor signaling pathway"/>
    <property type="evidence" value="ECO:0007669"/>
    <property type="project" value="TreeGrafter"/>
</dbReference>
<feature type="region of interest" description="Disordered" evidence="2">
    <location>
        <begin position="1"/>
        <end position="71"/>
    </location>
</feature>
<dbReference type="Pfam" id="PF14603">
    <property type="entry name" value="hSH3"/>
    <property type="match status" value="1"/>
</dbReference>
<proteinExistence type="predicted"/>
<dbReference type="GO" id="GO:0007229">
    <property type="term" value="P:integrin-mediated signaling pathway"/>
    <property type="evidence" value="ECO:0007669"/>
    <property type="project" value="InterPro"/>
</dbReference>
<evidence type="ECO:0000259" key="3">
    <source>
        <dbReference type="Pfam" id="PF14603"/>
    </source>
</evidence>
<evidence type="ECO:0000256" key="2">
    <source>
        <dbReference type="SAM" id="MobiDB-lite"/>
    </source>
</evidence>
<dbReference type="InterPro" id="IPR043443">
    <property type="entry name" value="FYB1/2-like"/>
</dbReference>
<feature type="domain" description="Helically-extended SH3" evidence="3">
    <location>
        <begin position="86"/>
        <end position="173"/>
    </location>
</feature>
<dbReference type="OMA" id="PPPEICH"/>